<accession>X6P3W1</accession>
<feature type="domain" description="Protein kinase" evidence="4">
    <location>
        <begin position="1"/>
        <end position="206"/>
    </location>
</feature>
<evidence type="ECO:0000313" key="5">
    <source>
        <dbReference type="EMBL" id="ETO32272.1"/>
    </source>
</evidence>
<dbReference type="Proteomes" id="UP000023152">
    <property type="component" value="Unassembled WGS sequence"/>
</dbReference>
<dbReference type="SUPFAM" id="SSF56112">
    <property type="entry name" value="Protein kinase-like (PK-like)"/>
    <property type="match status" value="1"/>
</dbReference>
<dbReference type="InterPro" id="IPR008271">
    <property type="entry name" value="Ser/Thr_kinase_AS"/>
</dbReference>
<reference evidence="5 6" key="1">
    <citation type="journal article" date="2013" name="Curr. Biol.">
        <title>The Genome of the Foraminiferan Reticulomyxa filosa.</title>
        <authorList>
            <person name="Glockner G."/>
            <person name="Hulsmann N."/>
            <person name="Schleicher M."/>
            <person name="Noegel A.A."/>
            <person name="Eichinger L."/>
            <person name="Gallinger C."/>
            <person name="Pawlowski J."/>
            <person name="Sierra R."/>
            <person name="Euteneuer U."/>
            <person name="Pillet L."/>
            <person name="Moustafa A."/>
            <person name="Platzer M."/>
            <person name="Groth M."/>
            <person name="Szafranski K."/>
            <person name="Schliwa M."/>
        </authorList>
    </citation>
    <scope>NUCLEOTIDE SEQUENCE [LARGE SCALE GENOMIC DNA]</scope>
</reference>
<dbReference type="InterPro" id="IPR000719">
    <property type="entry name" value="Prot_kinase_dom"/>
</dbReference>
<dbReference type="SMART" id="SM00220">
    <property type="entry name" value="S_TKc"/>
    <property type="match status" value="1"/>
</dbReference>
<name>X6P3W1_RETFI</name>
<comment type="caution">
    <text evidence="5">The sequence shown here is derived from an EMBL/GenBank/DDBJ whole genome shotgun (WGS) entry which is preliminary data.</text>
</comment>
<gene>
    <name evidence="5" type="ORF">RFI_04846</name>
</gene>
<keyword evidence="2" id="KW-0067">ATP-binding</keyword>
<dbReference type="PROSITE" id="PS00108">
    <property type="entry name" value="PROTEIN_KINASE_ST"/>
    <property type="match status" value="1"/>
</dbReference>
<dbReference type="PANTHER" id="PTHR24055">
    <property type="entry name" value="MITOGEN-ACTIVATED PROTEIN KINASE"/>
    <property type="match status" value="1"/>
</dbReference>
<organism evidence="5 6">
    <name type="scientific">Reticulomyxa filosa</name>
    <dbReference type="NCBI Taxonomy" id="46433"/>
    <lineage>
        <taxon>Eukaryota</taxon>
        <taxon>Sar</taxon>
        <taxon>Rhizaria</taxon>
        <taxon>Retaria</taxon>
        <taxon>Foraminifera</taxon>
        <taxon>Monothalamids</taxon>
        <taxon>Reticulomyxidae</taxon>
        <taxon>Reticulomyxa</taxon>
    </lineage>
</organism>
<dbReference type="GO" id="GO:0004672">
    <property type="term" value="F:protein kinase activity"/>
    <property type="evidence" value="ECO:0007669"/>
    <property type="project" value="InterPro"/>
</dbReference>
<proteinExistence type="predicted"/>
<dbReference type="InterPro" id="IPR050117">
    <property type="entry name" value="MAPK"/>
</dbReference>
<dbReference type="GO" id="GO:0005524">
    <property type="term" value="F:ATP binding"/>
    <property type="evidence" value="ECO:0007669"/>
    <property type="project" value="UniProtKB-KW"/>
</dbReference>
<dbReference type="Gene3D" id="1.10.510.10">
    <property type="entry name" value="Transferase(Phosphotransferase) domain 1"/>
    <property type="match status" value="1"/>
</dbReference>
<dbReference type="OrthoDB" id="192887at2759"/>
<dbReference type="Pfam" id="PF00069">
    <property type="entry name" value="Pkinase"/>
    <property type="match status" value="2"/>
</dbReference>
<protein>
    <recommendedName>
        <fullName evidence="4">Protein kinase domain-containing protein</fullName>
    </recommendedName>
</protein>
<keyword evidence="6" id="KW-1185">Reference proteome</keyword>
<dbReference type="InterPro" id="IPR011009">
    <property type="entry name" value="Kinase-like_dom_sf"/>
</dbReference>
<evidence type="ECO:0000256" key="2">
    <source>
        <dbReference type="ARBA" id="ARBA00022840"/>
    </source>
</evidence>
<evidence type="ECO:0000256" key="3">
    <source>
        <dbReference type="SAM" id="MobiDB-lite"/>
    </source>
</evidence>
<sequence length="206" mass="23824">MYMFYQLLMGLKFMHSAGIVHRDLKPANVLINADCTLKNGFLVYVICDFGLARSVTEEIDAGDTSVFEDKVMSEENDSNLMGLSKKKRQALQKKELTRHVVTRWYRAPEVILLQQTRKNIAAVDMWSAGCIFYELLQMSHKCCPEVEKRGPLFPGDSSFPLSPYRLDKEETNRSSSNNQNYASRYDQLRGIIYIFIHLFNIHKKKN</sequence>
<dbReference type="AlphaFoldDB" id="X6P3W1"/>
<dbReference type="EMBL" id="ASPP01004334">
    <property type="protein sequence ID" value="ETO32272.1"/>
    <property type="molecule type" value="Genomic_DNA"/>
</dbReference>
<evidence type="ECO:0000313" key="6">
    <source>
        <dbReference type="Proteomes" id="UP000023152"/>
    </source>
</evidence>
<dbReference type="PROSITE" id="PS50011">
    <property type="entry name" value="PROTEIN_KINASE_DOM"/>
    <property type="match status" value="1"/>
</dbReference>
<keyword evidence="1" id="KW-0547">Nucleotide-binding</keyword>
<evidence type="ECO:0000259" key="4">
    <source>
        <dbReference type="PROSITE" id="PS50011"/>
    </source>
</evidence>
<feature type="region of interest" description="Disordered" evidence="3">
    <location>
        <begin position="160"/>
        <end position="179"/>
    </location>
</feature>
<evidence type="ECO:0000256" key="1">
    <source>
        <dbReference type="ARBA" id="ARBA00022741"/>
    </source>
</evidence>